<reference evidence="2" key="1">
    <citation type="submission" date="2009-07" db="EMBL/GenBank/DDBJ databases">
        <authorList>
            <person name="Kropinski A.M."/>
            <person name="Villegas A."/>
            <person name="Lingohr E.J."/>
        </authorList>
    </citation>
    <scope>NUCLEOTIDE SEQUENCE [LARGE SCALE GENOMIC DNA]</scope>
</reference>
<organism evidence="1 2">
    <name type="scientific">Delftia phage PhiW-14</name>
    <name type="common">Deftia acidovorans bacteriophage phiW-14</name>
    <dbReference type="NCBI Taxonomy" id="665032"/>
    <lineage>
        <taxon>Viruses</taxon>
        <taxon>Duplodnaviria</taxon>
        <taxon>Heunggongvirae</taxon>
        <taxon>Uroviricota</taxon>
        <taxon>Caudoviricetes</taxon>
        <taxon>Ionavirus</taxon>
        <taxon>Ionavirus W14</taxon>
    </lineage>
</organism>
<dbReference type="GeneID" id="8684156"/>
<protein>
    <submittedName>
        <fullName evidence="1">Uncharacterized protein</fullName>
    </submittedName>
</protein>
<name>C9DGH9_BPW14</name>
<accession>C9DGH9</accession>
<evidence type="ECO:0000313" key="1">
    <source>
        <dbReference type="EMBL" id="ACV50230.1"/>
    </source>
</evidence>
<keyword evidence="2" id="KW-1185">Reference proteome</keyword>
<dbReference type="KEGG" id="vg:8684156"/>
<dbReference type="EMBL" id="GQ357915">
    <property type="protein sequence ID" value="ACV50230.1"/>
    <property type="molecule type" value="Genomic_DNA"/>
</dbReference>
<dbReference type="RefSeq" id="YP_003359062.1">
    <property type="nucleotide sequence ID" value="NC_013697.1"/>
</dbReference>
<dbReference type="Proteomes" id="UP000008986">
    <property type="component" value="Segment"/>
</dbReference>
<sequence>MGRQINRNSGRSGKGTQAEEEVCPILYSSIGGATFSLHGEARRLKDRINGHQGLKDWCNGILGDLRVVVKILPKSSPDLMGRSKEVTRETEGNKLKCWIEIFDHGAEANWDTFLHEMGHVMQMMTHSPLDEVEADNAFPRV</sequence>
<organismHost>
    <name type="scientific">Delftia acidovorans</name>
    <name type="common">Pseudomonas acidovorans</name>
    <name type="synonym">Comamonas acidovorans</name>
    <dbReference type="NCBI Taxonomy" id="80866"/>
</organismHost>
<proteinExistence type="predicted"/>
<gene>
    <name evidence="1" type="primary">208</name>
</gene>
<evidence type="ECO:0000313" key="2">
    <source>
        <dbReference type="Proteomes" id="UP000008986"/>
    </source>
</evidence>